<comment type="caution">
    <text evidence="2">The sequence shown here is derived from an EMBL/GenBank/DDBJ whole genome shotgun (WGS) entry which is preliminary data.</text>
</comment>
<keyword evidence="3" id="KW-1185">Reference proteome</keyword>
<proteinExistence type="predicted"/>
<protein>
    <submittedName>
        <fullName evidence="2">Exodeoxyribonuclease V subunit alpha</fullName>
    </submittedName>
</protein>
<reference evidence="2 3" key="1">
    <citation type="submission" date="2017-11" db="EMBL/GenBank/DDBJ databases">
        <title>Draft genome sequence of environmental isolate Aeromonas cavernicola sp. nov. MDC 2508.</title>
        <authorList>
            <person name="Colston S.M."/>
            <person name="Navarro A."/>
            <person name="Martinez-Murcia A.J."/>
            <person name="Graf J."/>
        </authorList>
    </citation>
    <scope>NUCLEOTIDE SEQUENCE [LARGE SCALE GENOMIC DNA]</scope>
    <source>
        <strain evidence="2 3">MDC 2508</strain>
    </source>
</reference>
<dbReference type="InterPro" id="IPR041851">
    <property type="entry name" value="RecD_N_sf"/>
</dbReference>
<name>A0A2H9TZX1_9GAMM</name>
<dbReference type="InterPro" id="IPR049550">
    <property type="entry name" value="RecD_N"/>
</dbReference>
<sequence>MSGTMISTAASTMMVERLKTLALAGRIRQLDLQFARLVADLGGSPELVLGAALACFELGRGHVCLPLEMLAAGSLLPFGLDPQQSRDLLLDLADLARWPALFAASPLVGCEQRAGTEQDEGPAPRWPLRLWHGRLYLTRYHDFELGVARHLRALSERAEWPEIAPALSRLFARDYGLVFAALLKARLAPDFSARHFIEKYLDLVFPNEVDWPAIEGLLASAQAASDLSKLDALVPEALCCNGQRGAGPSSCSVPALCSQPTKG</sequence>
<dbReference type="EMBL" id="PGGC01000285">
    <property type="protein sequence ID" value="PJG57332.1"/>
    <property type="molecule type" value="Genomic_DNA"/>
</dbReference>
<gene>
    <name evidence="2" type="ORF">CUC53_18590</name>
</gene>
<dbReference type="Gene3D" id="1.10.10.1020">
    <property type="entry name" value="RecBCD complex, subunit RecD, N-terminal domain"/>
    <property type="match status" value="1"/>
</dbReference>
<evidence type="ECO:0000313" key="2">
    <source>
        <dbReference type="EMBL" id="PJG57332.1"/>
    </source>
</evidence>
<dbReference type="Proteomes" id="UP000235861">
    <property type="component" value="Unassembled WGS sequence"/>
</dbReference>
<feature type="non-terminal residue" evidence="2">
    <location>
        <position position="263"/>
    </location>
</feature>
<evidence type="ECO:0000313" key="3">
    <source>
        <dbReference type="Proteomes" id="UP000235861"/>
    </source>
</evidence>
<organism evidence="2 3">
    <name type="scientific">Aeromonas cavernicola</name>
    <dbReference type="NCBI Taxonomy" id="1006623"/>
    <lineage>
        <taxon>Bacteria</taxon>
        <taxon>Pseudomonadati</taxon>
        <taxon>Pseudomonadota</taxon>
        <taxon>Gammaproteobacteria</taxon>
        <taxon>Aeromonadales</taxon>
        <taxon>Aeromonadaceae</taxon>
        <taxon>Aeromonas</taxon>
    </lineage>
</organism>
<dbReference type="AlphaFoldDB" id="A0A2H9TZX1"/>
<evidence type="ECO:0000259" key="1">
    <source>
        <dbReference type="Pfam" id="PF21185"/>
    </source>
</evidence>
<accession>A0A2H9TZX1</accession>
<dbReference type="Pfam" id="PF21185">
    <property type="entry name" value="RecD_N"/>
    <property type="match status" value="1"/>
</dbReference>
<feature type="domain" description="RecBCD enzyme subunit RecD N-terminal" evidence="1">
    <location>
        <begin position="25"/>
        <end position="136"/>
    </location>
</feature>